<feature type="transmembrane region" description="Helical" evidence="1">
    <location>
        <begin position="92"/>
        <end position="122"/>
    </location>
</feature>
<protein>
    <recommendedName>
        <fullName evidence="4">DUF4190 domain-containing protein</fullName>
    </recommendedName>
</protein>
<evidence type="ECO:0000313" key="3">
    <source>
        <dbReference type="Proteomes" id="UP001597405"/>
    </source>
</evidence>
<feature type="transmembrane region" description="Helical" evidence="1">
    <location>
        <begin position="56"/>
        <end position="85"/>
    </location>
</feature>
<name>A0ABW4U9H3_9HYPH</name>
<proteinExistence type="predicted"/>
<keyword evidence="3" id="KW-1185">Reference proteome</keyword>
<gene>
    <name evidence="2" type="ORF">ACFSOZ_11110</name>
</gene>
<evidence type="ECO:0000313" key="2">
    <source>
        <dbReference type="EMBL" id="MFD1983217.1"/>
    </source>
</evidence>
<dbReference type="EMBL" id="JBHUGZ010000007">
    <property type="protein sequence ID" value="MFD1983217.1"/>
    <property type="molecule type" value="Genomic_DNA"/>
</dbReference>
<sequence length="123" mass="12403">MAQWGRSTAAIPDAVVQGRLGKRSVVLALSAFAAGAVAITILVAMPSDASQFTQNIATGFFMAVFLLAAPLAHVTGAVFGVMALVRSNDNRALGILGIILNGLSVMAGLALLAAMASTIGAFT</sequence>
<reference evidence="3" key="1">
    <citation type="journal article" date="2019" name="Int. J. Syst. Evol. Microbiol.">
        <title>The Global Catalogue of Microorganisms (GCM) 10K type strain sequencing project: providing services to taxonomists for standard genome sequencing and annotation.</title>
        <authorList>
            <consortium name="The Broad Institute Genomics Platform"/>
            <consortium name="The Broad Institute Genome Sequencing Center for Infectious Disease"/>
            <person name="Wu L."/>
            <person name="Ma J."/>
        </authorList>
    </citation>
    <scope>NUCLEOTIDE SEQUENCE [LARGE SCALE GENOMIC DNA]</scope>
    <source>
        <strain evidence="3">CGMCC 1.16225</strain>
    </source>
</reference>
<comment type="caution">
    <text evidence="2">The sequence shown here is derived from an EMBL/GenBank/DDBJ whole genome shotgun (WGS) entry which is preliminary data.</text>
</comment>
<organism evidence="2 3">
    <name type="scientific">Mesorhizobium newzealandense</name>
    <dbReference type="NCBI Taxonomy" id="1300302"/>
    <lineage>
        <taxon>Bacteria</taxon>
        <taxon>Pseudomonadati</taxon>
        <taxon>Pseudomonadota</taxon>
        <taxon>Alphaproteobacteria</taxon>
        <taxon>Hyphomicrobiales</taxon>
        <taxon>Phyllobacteriaceae</taxon>
        <taxon>Mesorhizobium</taxon>
    </lineage>
</organism>
<dbReference type="Proteomes" id="UP001597405">
    <property type="component" value="Unassembled WGS sequence"/>
</dbReference>
<evidence type="ECO:0000256" key="1">
    <source>
        <dbReference type="SAM" id="Phobius"/>
    </source>
</evidence>
<keyword evidence="1" id="KW-0812">Transmembrane</keyword>
<keyword evidence="1" id="KW-1133">Transmembrane helix</keyword>
<keyword evidence="1" id="KW-0472">Membrane</keyword>
<dbReference type="RefSeq" id="WP_379097258.1">
    <property type="nucleotide sequence ID" value="NZ_JBHUGZ010000007.1"/>
</dbReference>
<accession>A0ABW4U9H3</accession>
<evidence type="ECO:0008006" key="4">
    <source>
        <dbReference type="Google" id="ProtNLM"/>
    </source>
</evidence>
<feature type="transmembrane region" description="Helical" evidence="1">
    <location>
        <begin position="25"/>
        <end position="44"/>
    </location>
</feature>